<accession>A0ABQ6GM48</accession>
<dbReference type="Pfam" id="PF24961">
    <property type="entry name" value="NfeD_membrane"/>
    <property type="match status" value="1"/>
</dbReference>
<dbReference type="InterPro" id="IPR029045">
    <property type="entry name" value="ClpP/crotonase-like_dom_sf"/>
</dbReference>
<dbReference type="InterPro" id="IPR012340">
    <property type="entry name" value="NA-bd_OB-fold"/>
</dbReference>
<feature type="transmembrane region" description="Helical" evidence="5">
    <location>
        <begin position="250"/>
        <end position="272"/>
    </location>
</feature>
<evidence type="ECO:0000256" key="1">
    <source>
        <dbReference type="ARBA" id="ARBA00004141"/>
    </source>
</evidence>
<dbReference type="Pfam" id="PF25145">
    <property type="entry name" value="NfeD1b_N"/>
    <property type="match status" value="1"/>
</dbReference>
<dbReference type="Proteomes" id="UP001157186">
    <property type="component" value="Unassembled WGS sequence"/>
</dbReference>
<dbReference type="PANTHER" id="PTHR33507:SF4">
    <property type="entry name" value="NODULATION COMPETITIVENESS PROTEIN NFED"/>
    <property type="match status" value="1"/>
</dbReference>
<evidence type="ECO:0000259" key="8">
    <source>
        <dbReference type="Pfam" id="PF24961"/>
    </source>
</evidence>
<feature type="transmembrane region" description="Helical" evidence="5">
    <location>
        <begin position="327"/>
        <end position="346"/>
    </location>
</feature>
<evidence type="ECO:0000259" key="9">
    <source>
        <dbReference type="Pfam" id="PF25145"/>
    </source>
</evidence>
<evidence type="ECO:0000313" key="11">
    <source>
        <dbReference type="Proteomes" id="UP001157186"/>
    </source>
</evidence>
<keyword evidence="10" id="KW-0645">Protease</keyword>
<reference evidence="10 11" key="1">
    <citation type="submission" date="2023-03" db="EMBL/GenBank/DDBJ databases">
        <title>Draft genome sequence of Thalassotalea insulae KCTC 62186T.</title>
        <authorList>
            <person name="Sawabe T."/>
        </authorList>
    </citation>
    <scope>NUCLEOTIDE SEQUENCE [LARGE SCALE GENOMIC DNA]</scope>
    <source>
        <strain evidence="10 11">KCTC 62186</strain>
    </source>
</reference>
<keyword evidence="11" id="KW-1185">Reference proteome</keyword>
<feature type="transmembrane region" description="Helical" evidence="5">
    <location>
        <begin position="352"/>
        <end position="379"/>
    </location>
</feature>
<dbReference type="CDD" id="cd07020">
    <property type="entry name" value="Clp_protease_NfeD_1"/>
    <property type="match status" value="1"/>
</dbReference>
<protein>
    <submittedName>
        <fullName evidence="10">Serine protease</fullName>
    </submittedName>
</protein>
<keyword evidence="10" id="KW-0378">Hydrolase</keyword>
<gene>
    <name evidence="10" type="ORF">tinsulaeT_03320</name>
</gene>
<keyword evidence="6" id="KW-0732">Signal</keyword>
<dbReference type="EMBL" id="BSST01000001">
    <property type="protein sequence ID" value="GLX76992.1"/>
    <property type="molecule type" value="Genomic_DNA"/>
</dbReference>
<dbReference type="GO" id="GO:0006508">
    <property type="term" value="P:proteolysis"/>
    <property type="evidence" value="ECO:0007669"/>
    <property type="project" value="UniProtKB-KW"/>
</dbReference>
<dbReference type="SUPFAM" id="SSF141322">
    <property type="entry name" value="NfeD domain-like"/>
    <property type="match status" value="1"/>
</dbReference>
<feature type="transmembrane region" description="Helical" evidence="5">
    <location>
        <begin position="279"/>
        <end position="297"/>
    </location>
</feature>
<feature type="chain" id="PRO_5045041239" evidence="6">
    <location>
        <begin position="21"/>
        <end position="459"/>
    </location>
</feature>
<dbReference type="GO" id="GO:0008233">
    <property type="term" value="F:peptidase activity"/>
    <property type="evidence" value="ECO:0007669"/>
    <property type="project" value="UniProtKB-KW"/>
</dbReference>
<dbReference type="Gene3D" id="3.90.226.10">
    <property type="entry name" value="2-enoyl-CoA Hydratase, Chain A, domain 1"/>
    <property type="match status" value="1"/>
</dbReference>
<dbReference type="PANTHER" id="PTHR33507">
    <property type="entry name" value="INNER MEMBRANE PROTEIN YBBJ"/>
    <property type="match status" value="1"/>
</dbReference>
<evidence type="ECO:0000256" key="4">
    <source>
        <dbReference type="ARBA" id="ARBA00023136"/>
    </source>
</evidence>
<dbReference type="InterPro" id="IPR052165">
    <property type="entry name" value="Membrane_assoc_protease"/>
</dbReference>
<dbReference type="InterPro" id="IPR002810">
    <property type="entry name" value="NfeD-like_C"/>
</dbReference>
<sequence>MRCLLMMLIFCCWLPTISQASQENAPLSEPLTTQIPVLSINGAIGPAISDYLTREITRINQQNSSPLIILTLDTPGGLSTSLRVINQSILNSSIPIACLVYPEGARAASAGTYLLYACHIAAMANATTLGAATPVMLSGPSITPKDNNDKDSQASAMEKKVLNDSIAYIRSLAQLRQRNAEWAEKAVKDAATLTATEALEMQVINLIANTPAQLLNQLDGYQVALKEQLITLSLKGGEIKQINPDWRSQFIATITDPNIAYIMLMIGIYGLILEFYSPGIGVGGVIGGIALLVALYALQMLPLNFVGLGLLLLGISLLIIEAMMPSFGIFGIGGLIAFVIGSIFLIDTDQSYFKISLELITALAITSGLFFIFILGYLWRLRKKRVVSGQESLIGGQAIAIDNCHPSGFVSFEGERWTAQSQQPLAPGQTVIIQAINGLVLQVIAKQTGESTNGTDRQH</sequence>
<evidence type="ECO:0000259" key="7">
    <source>
        <dbReference type="Pfam" id="PF01957"/>
    </source>
</evidence>
<organism evidence="10 11">
    <name type="scientific">Thalassotalea insulae</name>
    <dbReference type="NCBI Taxonomy" id="2056778"/>
    <lineage>
        <taxon>Bacteria</taxon>
        <taxon>Pseudomonadati</taxon>
        <taxon>Pseudomonadota</taxon>
        <taxon>Gammaproteobacteria</taxon>
        <taxon>Alteromonadales</taxon>
        <taxon>Colwelliaceae</taxon>
        <taxon>Thalassotalea</taxon>
    </lineage>
</organism>
<feature type="domain" description="NfeD-like C-terminal" evidence="7">
    <location>
        <begin position="391"/>
        <end position="443"/>
    </location>
</feature>
<dbReference type="RefSeq" id="WP_284242810.1">
    <property type="nucleotide sequence ID" value="NZ_BSST01000001.1"/>
</dbReference>
<keyword evidence="2 5" id="KW-0812">Transmembrane</keyword>
<evidence type="ECO:0000256" key="3">
    <source>
        <dbReference type="ARBA" id="ARBA00022989"/>
    </source>
</evidence>
<proteinExistence type="predicted"/>
<dbReference type="SUPFAM" id="SSF52096">
    <property type="entry name" value="ClpP/crotonase"/>
    <property type="match status" value="1"/>
</dbReference>
<keyword evidence="3 5" id="KW-1133">Transmembrane helix</keyword>
<evidence type="ECO:0000256" key="2">
    <source>
        <dbReference type="ARBA" id="ARBA00022692"/>
    </source>
</evidence>
<comment type="caution">
    <text evidence="10">The sequence shown here is derived from an EMBL/GenBank/DDBJ whole genome shotgun (WGS) entry which is preliminary data.</text>
</comment>
<feature type="domain" description="NfeD integral membrane" evidence="8">
    <location>
        <begin position="258"/>
        <end position="375"/>
    </location>
</feature>
<dbReference type="Pfam" id="PF01957">
    <property type="entry name" value="NfeD"/>
    <property type="match status" value="1"/>
</dbReference>
<comment type="subcellular location">
    <subcellularLocation>
        <location evidence="1">Membrane</location>
        <topology evidence="1">Multi-pass membrane protein</topology>
    </subcellularLocation>
</comment>
<keyword evidence="4 5" id="KW-0472">Membrane</keyword>
<feature type="transmembrane region" description="Helical" evidence="5">
    <location>
        <begin position="303"/>
        <end position="320"/>
    </location>
</feature>
<evidence type="ECO:0000256" key="6">
    <source>
        <dbReference type="SAM" id="SignalP"/>
    </source>
</evidence>
<evidence type="ECO:0000256" key="5">
    <source>
        <dbReference type="SAM" id="Phobius"/>
    </source>
</evidence>
<dbReference type="Gene3D" id="2.40.50.140">
    <property type="entry name" value="Nucleic acid-binding proteins"/>
    <property type="match status" value="1"/>
</dbReference>
<feature type="domain" description="NfeD1b N-terminal" evidence="9">
    <location>
        <begin position="37"/>
        <end position="219"/>
    </location>
</feature>
<dbReference type="InterPro" id="IPR056738">
    <property type="entry name" value="NfeD1b_N"/>
</dbReference>
<name>A0ABQ6GM48_9GAMM</name>
<evidence type="ECO:0000313" key="10">
    <source>
        <dbReference type="EMBL" id="GLX76992.1"/>
    </source>
</evidence>
<feature type="signal peptide" evidence="6">
    <location>
        <begin position="1"/>
        <end position="20"/>
    </location>
</feature>
<dbReference type="InterPro" id="IPR056739">
    <property type="entry name" value="NfeD_membrane"/>
</dbReference>